<proteinExistence type="predicted"/>
<organism evidence="7 8">
    <name type="scientific">Novosphingobium barchaimii LL02</name>
    <dbReference type="NCBI Taxonomy" id="1114963"/>
    <lineage>
        <taxon>Bacteria</taxon>
        <taxon>Pseudomonadati</taxon>
        <taxon>Pseudomonadota</taxon>
        <taxon>Alphaproteobacteria</taxon>
        <taxon>Sphingomonadales</taxon>
        <taxon>Sphingomonadaceae</taxon>
        <taxon>Novosphingobium</taxon>
    </lineage>
</organism>
<feature type="signal peptide" evidence="3">
    <location>
        <begin position="1"/>
        <end position="28"/>
    </location>
</feature>
<dbReference type="SUPFAM" id="SSF52279">
    <property type="entry name" value="Beta-D-glucan exohydrolase, C-terminal domain"/>
    <property type="match status" value="1"/>
</dbReference>
<dbReference type="PATRIC" id="fig|1114963.3.peg.2082"/>
<dbReference type="InterPro" id="IPR041443">
    <property type="entry name" value="Exop_C"/>
</dbReference>
<feature type="region of interest" description="Disordered" evidence="2">
    <location>
        <begin position="31"/>
        <end position="55"/>
    </location>
</feature>
<keyword evidence="3" id="KW-0732">Signal</keyword>
<feature type="domain" description="Glycoside hydrolase family 3 N-terminal" evidence="4">
    <location>
        <begin position="74"/>
        <end position="397"/>
    </location>
</feature>
<name>A0A0J7XY49_9SPHN</name>
<dbReference type="InterPro" id="IPR001764">
    <property type="entry name" value="Glyco_hydro_3_N"/>
</dbReference>
<feature type="domain" description="Glycoside hydrolase family 3 C-terminal" evidence="5">
    <location>
        <begin position="438"/>
        <end position="651"/>
    </location>
</feature>
<evidence type="ECO:0000313" key="8">
    <source>
        <dbReference type="Proteomes" id="UP000052268"/>
    </source>
</evidence>
<dbReference type="PRINTS" id="PR00133">
    <property type="entry name" value="GLHYDRLASE3"/>
</dbReference>
<dbReference type="PANTHER" id="PTHR30620:SF77">
    <property type="entry name" value="LYSOSOMAL BETA GLUCOSIDASE-LIKE"/>
    <property type="match status" value="1"/>
</dbReference>
<evidence type="ECO:0000256" key="3">
    <source>
        <dbReference type="SAM" id="SignalP"/>
    </source>
</evidence>
<dbReference type="SUPFAM" id="SSF51445">
    <property type="entry name" value="(Trans)glycosidases"/>
    <property type="match status" value="1"/>
</dbReference>
<dbReference type="InterPro" id="IPR051915">
    <property type="entry name" value="Cellulose_Degrad_GH3"/>
</dbReference>
<evidence type="ECO:0000313" key="7">
    <source>
        <dbReference type="EMBL" id="KMS56469.1"/>
    </source>
</evidence>
<dbReference type="InterPro" id="IPR036881">
    <property type="entry name" value="Glyco_hydro_3_C_sf"/>
</dbReference>
<reference evidence="7 8" key="1">
    <citation type="journal article" date="2015" name="G3 (Bethesda)">
        <title>Insights into Ongoing Evolution of the Hexachlorocyclohexane Catabolic Pathway from Comparative Genomics of Ten Sphingomonadaceae Strains.</title>
        <authorList>
            <person name="Pearce S.L."/>
            <person name="Oakeshott J.G."/>
            <person name="Pandey G."/>
        </authorList>
    </citation>
    <scope>NUCLEOTIDE SEQUENCE [LARGE SCALE GENOMIC DNA]</scope>
    <source>
        <strain evidence="7 8">LL02</strain>
    </source>
</reference>
<evidence type="ECO:0000256" key="1">
    <source>
        <dbReference type="ARBA" id="ARBA00022801"/>
    </source>
</evidence>
<dbReference type="Gene3D" id="3.40.50.1700">
    <property type="entry name" value="Glycoside hydrolase family 3 C-terminal domain"/>
    <property type="match status" value="1"/>
</dbReference>
<dbReference type="InterPro" id="IPR002772">
    <property type="entry name" value="Glyco_hydro_3_C"/>
</dbReference>
<dbReference type="Pfam" id="PF01915">
    <property type="entry name" value="Glyco_hydro_3_C"/>
    <property type="match status" value="1"/>
</dbReference>
<feature type="chain" id="PRO_5005291824" evidence="3">
    <location>
        <begin position="29"/>
        <end position="835"/>
    </location>
</feature>
<dbReference type="InterPro" id="IPR017853">
    <property type="entry name" value="GH"/>
</dbReference>
<dbReference type="EMBL" id="JACU01000004">
    <property type="protein sequence ID" value="KMS56469.1"/>
    <property type="molecule type" value="Genomic_DNA"/>
</dbReference>
<evidence type="ECO:0000259" key="6">
    <source>
        <dbReference type="Pfam" id="PF18559"/>
    </source>
</evidence>
<keyword evidence="8" id="KW-1185">Reference proteome</keyword>
<dbReference type="Pfam" id="PF00933">
    <property type="entry name" value="Glyco_hydro_3"/>
    <property type="match status" value="1"/>
</dbReference>
<evidence type="ECO:0000259" key="4">
    <source>
        <dbReference type="Pfam" id="PF00933"/>
    </source>
</evidence>
<dbReference type="Gene3D" id="2.60.120.430">
    <property type="entry name" value="Galactose-binding lectin"/>
    <property type="match status" value="1"/>
</dbReference>
<dbReference type="AlphaFoldDB" id="A0A0J7XY49"/>
<dbReference type="GO" id="GO:0008422">
    <property type="term" value="F:beta-glucosidase activity"/>
    <property type="evidence" value="ECO:0007669"/>
    <property type="project" value="TreeGrafter"/>
</dbReference>
<gene>
    <name evidence="7" type="ORF">V474_16245</name>
</gene>
<accession>A0A0J7XY49</accession>
<dbReference type="Pfam" id="PF18559">
    <property type="entry name" value="Exop_C"/>
    <property type="match status" value="1"/>
</dbReference>
<dbReference type="PANTHER" id="PTHR30620">
    <property type="entry name" value="PERIPLASMIC BETA-GLUCOSIDASE-RELATED"/>
    <property type="match status" value="1"/>
</dbReference>
<dbReference type="Proteomes" id="UP000052268">
    <property type="component" value="Unassembled WGS sequence"/>
</dbReference>
<dbReference type="GO" id="GO:0009251">
    <property type="term" value="P:glucan catabolic process"/>
    <property type="evidence" value="ECO:0007669"/>
    <property type="project" value="TreeGrafter"/>
</dbReference>
<feature type="domain" description="ExoP galactose-binding-like" evidence="6">
    <location>
        <begin position="689"/>
        <end position="823"/>
    </location>
</feature>
<keyword evidence="1 7" id="KW-0378">Hydrolase</keyword>
<evidence type="ECO:0000259" key="5">
    <source>
        <dbReference type="Pfam" id="PF01915"/>
    </source>
</evidence>
<dbReference type="InterPro" id="IPR036962">
    <property type="entry name" value="Glyco_hydro_3_N_sf"/>
</dbReference>
<evidence type="ECO:0000256" key="2">
    <source>
        <dbReference type="SAM" id="MobiDB-lite"/>
    </source>
</evidence>
<protein>
    <submittedName>
        <fullName evidence="7">1,4-beta-D-glucan glucohydrolase</fullName>
    </submittedName>
</protein>
<dbReference type="Gene3D" id="3.20.20.300">
    <property type="entry name" value="Glycoside hydrolase, family 3, N-terminal domain"/>
    <property type="match status" value="1"/>
</dbReference>
<sequence>MKTNPSSASLLILALTLTAMPRAGLAEAPLTDHSTEQPASSIANPGIWPKVRARPGRDPKVEKKIDALLAAMSIEDKVGQIIQVDIGSVKPADIVTYKLGSILNGGNSGPYDDEYASPAKWLQLADEFYDASMTRSDSRPKIPIIWGTDSVHGNNNIVGATLFPHNIGLGAARNRDLIRQIGEVTALETAAAGLDWTFAPTLAVVQDDRWGRTYESYSEEPQIAADYAGSMIEGVQGKVGTKDFLAPNHLIATTKHFLGDGGTGGRDQGDTHVPETVLRDVHLGGYPAAIEAGTQSVMASFSSWNGEKMSGNKSLLTGVLKERMGFDGFVVGDWNSHGQVKGCSNEDCPQAINAGLDMFMYSGPGWKQLYDNTLAEAKAGTIPAARLDDAVRRILRVKLRAGTFDRGRPSSRAFAAKFDVIASAQHRAIAREAVRESLVLLKNNGVLPLKPAANILVAGNAADSISQQAGGWSITWQGADLPNSAFPNATSIWKGIEQTVKTGGGTATYAPDGKFTAKPDAAIVVFGEQPYAEFKGDIPNLEYSPGDKSDLEMLRRLKAAGVPVVSVFLSGRPLWVNAEMNASDAFVAAFLPGSEGGGVADVLFAGADGKPAHDFRGKLSFSWPKRPDQYVLNRRDAGYDPLFAFGYGLSYAAPGKVAQLDEARPAGMAEATPGVFYGKGRVPAGWSIDTQTVTRIGVDRRTQEDALRFTWSGAGPQTGRVAITAPRAIDLSRESNGEISLVFEYRVDTKPTGPVMLGIENGGKTTSVPIGATLIRAAPGEWARIAVPLQCFASRGANMAAITAPFVLSANAPLALSLSDVKLDYVGMPMNACGD</sequence>
<comment type="caution">
    <text evidence="7">The sequence shown here is derived from an EMBL/GenBank/DDBJ whole genome shotgun (WGS) entry which is preliminary data.</text>
</comment>
<dbReference type="OrthoDB" id="9781691at2"/>